<reference evidence="2 3" key="1">
    <citation type="submission" date="2015-05" db="EMBL/GenBank/DDBJ databases">
        <title>Evolution of Trichinella species and genotypes.</title>
        <authorList>
            <person name="Korhonen P.K."/>
            <person name="Edoardo P."/>
            <person name="Giuseppe L.R."/>
            <person name="Gasser R.B."/>
        </authorList>
    </citation>
    <scope>NUCLEOTIDE SEQUENCE [LARGE SCALE GENOMIC DNA]</scope>
    <source>
        <strain evidence="2">ISS10</strain>
    </source>
</reference>
<proteinExistence type="predicted"/>
<evidence type="ECO:0000313" key="2">
    <source>
        <dbReference type="EMBL" id="KRZ48182.1"/>
    </source>
</evidence>
<feature type="region of interest" description="Disordered" evidence="1">
    <location>
        <begin position="1"/>
        <end position="24"/>
    </location>
</feature>
<keyword evidence="3" id="KW-1185">Reference proteome</keyword>
<dbReference type="Proteomes" id="UP000054721">
    <property type="component" value="Unassembled WGS sequence"/>
</dbReference>
<sequence length="206" mass="22681">MDVVHHHAFAGSRSTSNRLGRVSTPRAVRSRIDRTMPSLPGRSSVITPSFQRLRGTVSSVTSTKSSTSGGRSIFFHLPRTLRETKYSSVHRFHKWRINSCWCRQRLPRCLAPVPLGVSPEEVGSAASSLPMRKCAGVSGAQSFGSSLKSVSGRLLMRDSNSHKVVRSSSKRSRLLPSTFRSAFLTDRTSLSQYPPLQGALSVVYLH</sequence>
<comment type="caution">
    <text evidence="2">The sequence shown here is derived from an EMBL/GenBank/DDBJ whole genome shotgun (WGS) entry which is preliminary data.</text>
</comment>
<evidence type="ECO:0000313" key="3">
    <source>
        <dbReference type="Proteomes" id="UP000054721"/>
    </source>
</evidence>
<name>A0A0V1KM62_9BILA</name>
<dbReference type="EMBL" id="JYDW01000453">
    <property type="protein sequence ID" value="KRZ48182.1"/>
    <property type="molecule type" value="Genomic_DNA"/>
</dbReference>
<organism evidence="2 3">
    <name type="scientific">Trichinella nativa</name>
    <dbReference type="NCBI Taxonomy" id="6335"/>
    <lineage>
        <taxon>Eukaryota</taxon>
        <taxon>Metazoa</taxon>
        <taxon>Ecdysozoa</taxon>
        <taxon>Nematoda</taxon>
        <taxon>Enoplea</taxon>
        <taxon>Dorylaimia</taxon>
        <taxon>Trichinellida</taxon>
        <taxon>Trichinellidae</taxon>
        <taxon>Trichinella</taxon>
    </lineage>
</organism>
<accession>A0A0V1KM62</accession>
<dbReference type="AlphaFoldDB" id="A0A0V1KM62"/>
<gene>
    <name evidence="2" type="ORF">T02_1046</name>
</gene>
<evidence type="ECO:0000256" key="1">
    <source>
        <dbReference type="SAM" id="MobiDB-lite"/>
    </source>
</evidence>
<dbReference type="OrthoDB" id="10542830at2759"/>
<protein>
    <submittedName>
        <fullName evidence="2">Uncharacterized protein</fullName>
    </submittedName>
</protein>